<gene>
    <name evidence="19" type="primary">cobS</name>
    <name evidence="20" type="ORF">GCM10023196_030520</name>
</gene>
<organism evidence="20 21">
    <name type="scientific">Actinoallomurus vinaceus</name>
    <dbReference type="NCBI Taxonomy" id="1080074"/>
    <lineage>
        <taxon>Bacteria</taxon>
        <taxon>Bacillati</taxon>
        <taxon>Actinomycetota</taxon>
        <taxon>Actinomycetes</taxon>
        <taxon>Streptosporangiales</taxon>
        <taxon>Thermomonosporaceae</taxon>
        <taxon>Actinoallomurus</taxon>
    </lineage>
</organism>
<evidence type="ECO:0000256" key="18">
    <source>
        <dbReference type="ARBA" id="ARBA00049504"/>
    </source>
</evidence>
<evidence type="ECO:0000256" key="10">
    <source>
        <dbReference type="ARBA" id="ARBA00022692"/>
    </source>
</evidence>
<evidence type="ECO:0000256" key="13">
    <source>
        <dbReference type="ARBA" id="ARBA00023136"/>
    </source>
</evidence>
<evidence type="ECO:0000256" key="4">
    <source>
        <dbReference type="ARBA" id="ARBA00010561"/>
    </source>
</evidence>
<evidence type="ECO:0000256" key="17">
    <source>
        <dbReference type="ARBA" id="ARBA00048623"/>
    </source>
</evidence>
<protein>
    <recommendedName>
        <fullName evidence="6 19">Adenosylcobinamide-GDP ribazoletransferase</fullName>
        <ecNumber evidence="5 19">2.7.8.26</ecNumber>
    </recommendedName>
    <alternativeName>
        <fullName evidence="16 19">Cobalamin synthase</fullName>
    </alternativeName>
    <alternativeName>
        <fullName evidence="15 19">Cobalamin-5'-phosphate synthase</fullName>
    </alternativeName>
</protein>
<sequence length="260" mass="25654">MRSDEKRIAGGDGLRLAVSLLTVVPVRCGRVDRETARRAMTLAPVAGLIVGAAAALVLSVAGLLGAGPLLGAALAVAATALLTRGLHLDGLADLADGLGSGRPAGDALSIMKRSDIGPFGVITLLLTLLIQVAALAQAPHRAVAVTVAAVTGRLAVTWACRETVPPARPDGLGALVARTVRRRDAVAATVAVVVAAAVAGLLAGGVRPAVLAPVAVAAGLLAAAALLRHAVRRLGGVTGDVLGALVETSVTAALLVMSIA</sequence>
<evidence type="ECO:0000256" key="7">
    <source>
        <dbReference type="ARBA" id="ARBA00022475"/>
    </source>
</evidence>
<dbReference type="Pfam" id="PF02654">
    <property type="entry name" value="CobS"/>
    <property type="match status" value="1"/>
</dbReference>
<keyword evidence="8 19" id="KW-0169">Cobalamin biosynthesis</keyword>
<keyword evidence="13 19" id="KW-0472">Membrane</keyword>
<keyword evidence="12 19" id="KW-1133">Transmembrane helix</keyword>
<evidence type="ECO:0000256" key="1">
    <source>
        <dbReference type="ARBA" id="ARBA00001946"/>
    </source>
</evidence>
<dbReference type="PANTHER" id="PTHR34148">
    <property type="entry name" value="ADENOSYLCOBINAMIDE-GDP RIBAZOLETRANSFERASE"/>
    <property type="match status" value="1"/>
</dbReference>
<evidence type="ECO:0000256" key="15">
    <source>
        <dbReference type="ARBA" id="ARBA00032605"/>
    </source>
</evidence>
<dbReference type="HAMAP" id="MF_00719">
    <property type="entry name" value="CobS"/>
    <property type="match status" value="1"/>
</dbReference>
<evidence type="ECO:0000256" key="3">
    <source>
        <dbReference type="ARBA" id="ARBA00004663"/>
    </source>
</evidence>
<keyword evidence="11 19" id="KW-0460">Magnesium</keyword>
<keyword evidence="21" id="KW-1185">Reference proteome</keyword>
<feature type="transmembrane region" description="Helical" evidence="19">
    <location>
        <begin position="39"/>
        <end position="58"/>
    </location>
</feature>
<comment type="similarity">
    <text evidence="4 19">Belongs to the CobS family.</text>
</comment>
<evidence type="ECO:0000256" key="14">
    <source>
        <dbReference type="ARBA" id="ARBA00025228"/>
    </source>
</evidence>
<keyword evidence="9 19" id="KW-0808">Transferase</keyword>
<evidence type="ECO:0000256" key="6">
    <source>
        <dbReference type="ARBA" id="ARBA00015850"/>
    </source>
</evidence>
<comment type="cofactor">
    <cofactor evidence="1 19">
        <name>Mg(2+)</name>
        <dbReference type="ChEBI" id="CHEBI:18420"/>
    </cofactor>
</comment>
<dbReference type="RefSeq" id="WP_345431418.1">
    <property type="nucleotide sequence ID" value="NZ_BAABHK010000003.1"/>
</dbReference>
<accession>A0ABP8UA72</accession>
<dbReference type="Proteomes" id="UP001501442">
    <property type="component" value="Unassembled WGS sequence"/>
</dbReference>
<evidence type="ECO:0000256" key="2">
    <source>
        <dbReference type="ARBA" id="ARBA00004651"/>
    </source>
</evidence>
<dbReference type="InterPro" id="IPR003805">
    <property type="entry name" value="CobS"/>
</dbReference>
<keyword evidence="10 19" id="KW-0812">Transmembrane</keyword>
<feature type="transmembrane region" description="Helical" evidence="19">
    <location>
        <begin position="116"/>
        <end position="136"/>
    </location>
</feature>
<evidence type="ECO:0000256" key="9">
    <source>
        <dbReference type="ARBA" id="ARBA00022679"/>
    </source>
</evidence>
<dbReference type="EC" id="2.7.8.26" evidence="5 19"/>
<evidence type="ECO:0000256" key="8">
    <source>
        <dbReference type="ARBA" id="ARBA00022573"/>
    </source>
</evidence>
<dbReference type="NCBIfam" id="TIGR00317">
    <property type="entry name" value="cobS"/>
    <property type="match status" value="1"/>
</dbReference>
<comment type="function">
    <text evidence="14 19">Joins adenosylcobinamide-GDP and alpha-ribazole to generate adenosylcobalamin (Ado-cobalamin). Also synthesizes adenosylcobalamin 5'-phosphate from adenosylcobinamide-GDP and alpha-ribazole 5'-phosphate.</text>
</comment>
<comment type="pathway">
    <text evidence="3 19">Cofactor biosynthesis; adenosylcobalamin biosynthesis; adenosylcobalamin from cob(II)yrinate a,c-diamide: step 7/7.</text>
</comment>
<proteinExistence type="inferred from homology"/>
<comment type="catalytic activity">
    <reaction evidence="18 19">
        <text>alpha-ribazole 5'-phosphate + adenosylcob(III)inamide-GDP = adenosylcob(III)alamin 5'-phosphate + GMP + H(+)</text>
        <dbReference type="Rhea" id="RHEA:23560"/>
        <dbReference type="ChEBI" id="CHEBI:15378"/>
        <dbReference type="ChEBI" id="CHEBI:57918"/>
        <dbReference type="ChEBI" id="CHEBI:58115"/>
        <dbReference type="ChEBI" id="CHEBI:60487"/>
        <dbReference type="ChEBI" id="CHEBI:60493"/>
        <dbReference type="EC" id="2.7.8.26"/>
    </reaction>
</comment>
<name>A0ABP8UA72_9ACTN</name>
<evidence type="ECO:0000256" key="19">
    <source>
        <dbReference type="HAMAP-Rule" id="MF_00719"/>
    </source>
</evidence>
<comment type="catalytic activity">
    <reaction evidence="17 19">
        <text>alpha-ribazole + adenosylcob(III)inamide-GDP = adenosylcob(III)alamin + GMP + H(+)</text>
        <dbReference type="Rhea" id="RHEA:16049"/>
        <dbReference type="ChEBI" id="CHEBI:10329"/>
        <dbReference type="ChEBI" id="CHEBI:15378"/>
        <dbReference type="ChEBI" id="CHEBI:18408"/>
        <dbReference type="ChEBI" id="CHEBI:58115"/>
        <dbReference type="ChEBI" id="CHEBI:60487"/>
        <dbReference type="EC" id="2.7.8.26"/>
    </reaction>
</comment>
<keyword evidence="7 19" id="KW-1003">Cell membrane</keyword>
<evidence type="ECO:0000313" key="21">
    <source>
        <dbReference type="Proteomes" id="UP001501442"/>
    </source>
</evidence>
<feature type="transmembrane region" description="Helical" evidence="19">
    <location>
        <begin position="209"/>
        <end position="227"/>
    </location>
</feature>
<comment type="caution">
    <text evidence="20">The sequence shown here is derived from an EMBL/GenBank/DDBJ whole genome shotgun (WGS) entry which is preliminary data.</text>
</comment>
<dbReference type="PANTHER" id="PTHR34148:SF1">
    <property type="entry name" value="ADENOSYLCOBINAMIDE-GDP RIBAZOLETRANSFERASE"/>
    <property type="match status" value="1"/>
</dbReference>
<evidence type="ECO:0000313" key="20">
    <source>
        <dbReference type="EMBL" id="GAA4625623.1"/>
    </source>
</evidence>
<evidence type="ECO:0000256" key="11">
    <source>
        <dbReference type="ARBA" id="ARBA00022842"/>
    </source>
</evidence>
<comment type="subcellular location">
    <subcellularLocation>
        <location evidence="2 19">Cell membrane</location>
        <topology evidence="2 19">Multi-pass membrane protein</topology>
    </subcellularLocation>
</comment>
<evidence type="ECO:0000256" key="16">
    <source>
        <dbReference type="ARBA" id="ARBA00032853"/>
    </source>
</evidence>
<feature type="transmembrane region" description="Helical" evidence="19">
    <location>
        <begin position="185"/>
        <end position="203"/>
    </location>
</feature>
<evidence type="ECO:0000256" key="5">
    <source>
        <dbReference type="ARBA" id="ARBA00013200"/>
    </source>
</evidence>
<reference evidence="21" key="1">
    <citation type="journal article" date="2019" name="Int. J. Syst. Evol. Microbiol.">
        <title>The Global Catalogue of Microorganisms (GCM) 10K type strain sequencing project: providing services to taxonomists for standard genome sequencing and annotation.</title>
        <authorList>
            <consortium name="The Broad Institute Genomics Platform"/>
            <consortium name="The Broad Institute Genome Sequencing Center for Infectious Disease"/>
            <person name="Wu L."/>
            <person name="Ma J."/>
        </authorList>
    </citation>
    <scope>NUCLEOTIDE SEQUENCE [LARGE SCALE GENOMIC DNA]</scope>
    <source>
        <strain evidence="21">JCM 17939</strain>
    </source>
</reference>
<evidence type="ECO:0000256" key="12">
    <source>
        <dbReference type="ARBA" id="ARBA00022989"/>
    </source>
</evidence>
<dbReference type="EMBL" id="BAABHK010000003">
    <property type="protein sequence ID" value="GAA4625623.1"/>
    <property type="molecule type" value="Genomic_DNA"/>
</dbReference>